<comment type="caution">
    <text evidence="1">The sequence shown here is derived from an EMBL/GenBank/DDBJ whole genome shotgun (WGS) entry which is preliminary data.</text>
</comment>
<sequence>MLPTNTSCGETKRQVRQKQCACAHPAAPCLAKKASCSGHWPVFRATPTPLFSDRLILKILQFVDDYENSVSVQSSAPAREREEEEQLLPLQALLPPGPPADSVEMCPTGWRVTLSTAQQQWISQELFTWKNNRAEVGPDL</sequence>
<dbReference type="EMBL" id="CM055735">
    <property type="protein sequence ID" value="KAJ8008183.1"/>
    <property type="molecule type" value="Genomic_DNA"/>
</dbReference>
<keyword evidence="2" id="KW-1185">Reference proteome</keyword>
<gene>
    <name evidence="1" type="ORF">DPEC_G00102120</name>
</gene>
<accession>A0ACC2GXY6</accession>
<dbReference type="Proteomes" id="UP001157502">
    <property type="component" value="Chromosome 8"/>
</dbReference>
<proteinExistence type="predicted"/>
<organism evidence="1 2">
    <name type="scientific">Dallia pectoralis</name>
    <name type="common">Alaska blackfish</name>
    <dbReference type="NCBI Taxonomy" id="75939"/>
    <lineage>
        <taxon>Eukaryota</taxon>
        <taxon>Metazoa</taxon>
        <taxon>Chordata</taxon>
        <taxon>Craniata</taxon>
        <taxon>Vertebrata</taxon>
        <taxon>Euteleostomi</taxon>
        <taxon>Actinopterygii</taxon>
        <taxon>Neopterygii</taxon>
        <taxon>Teleostei</taxon>
        <taxon>Protacanthopterygii</taxon>
        <taxon>Esociformes</taxon>
        <taxon>Umbridae</taxon>
        <taxon>Dallia</taxon>
    </lineage>
</organism>
<evidence type="ECO:0000313" key="1">
    <source>
        <dbReference type="EMBL" id="KAJ8008183.1"/>
    </source>
</evidence>
<name>A0ACC2GXY6_DALPE</name>
<evidence type="ECO:0000313" key="2">
    <source>
        <dbReference type="Proteomes" id="UP001157502"/>
    </source>
</evidence>
<reference evidence="1" key="1">
    <citation type="submission" date="2021-05" db="EMBL/GenBank/DDBJ databases">
        <authorList>
            <person name="Pan Q."/>
            <person name="Jouanno E."/>
            <person name="Zahm M."/>
            <person name="Klopp C."/>
            <person name="Cabau C."/>
            <person name="Louis A."/>
            <person name="Berthelot C."/>
            <person name="Parey E."/>
            <person name="Roest Crollius H."/>
            <person name="Montfort J."/>
            <person name="Robinson-Rechavi M."/>
            <person name="Bouchez O."/>
            <person name="Lampietro C."/>
            <person name="Lopez Roques C."/>
            <person name="Donnadieu C."/>
            <person name="Postlethwait J."/>
            <person name="Bobe J."/>
            <person name="Dillon D."/>
            <person name="Chandos A."/>
            <person name="von Hippel F."/>
            <person name="Guiguen Y."/>
        </authorList>
    </citation>
    <scope>NUCLEOTIDE SEQUENCE</scope>
    <source>
        <strain evidence="1">YG-Jan2019</strain>
    </source>
</reference>
<protein>
    <submittedName>
        <fullName evidence="1">Uncharacterized protein</fullName>
    </submittedName>
</protein>